<sequence>MYAVQSTSTLRRARGALRSGRLRERVGGTVLLLGTCSLLTDISSEMVSAILPLYLVATLGFSPLQYGLVDGIYQGASALVRLAAGFLGDRFKRHKLLASLGYGLSAVCKLGLAVVGGAWAGLSAIILLDRTGKGMRTAPRDAMISLTAPEKDMGLAFGVHRAMDTAGAMIGPLVAFGLLAAAPEAYRTLFLISFFVAILGLGVITLLVREPQEREEKPADAEKPDLKAAAKLLKGTEFRALTIAGSALGLATASDGFIYLMLRDRIDFSDSLFPLLATGTAVLYMVLAAPLGRLADKIGRGKVFIGGYVLLLAVYVLLMTPSAGFVSLLLVLGLLGTYYAATDGVLMAMGSRYVPEELRGSGLALLGTATSIARLLASVLFGVLWTVVGVQAAIALFAAGLVVAMALAVRGLRIAHA</sequence>
<dbReference type="InterPro" id="IPR036259">
    <property type="entry name" value="MFS_trans_sf"/>
</dbReference>
<feature type="transmembrane region" description="Helical" evidence="5">
    <location>
        <begin position="100"/>
        <end position="128"/>
    </location>
</feature>
<feature type="transmembrane region" description="Helical" evidence="5">
    <location>
        <begin position="325"/>
        <end position="341"/>
    </location>
</feature>
<feature type="transmembrane region" description="Helical" evidence="5">
    <location>
        <begin position="46"/>
        <end position="64"/>
    </location>
</feature>
<evidence type="ECO:0000313" key="8">
    <source>
        <dbReference type="Proteomes" id="UP001149140"/>
    </source>
</evidence>
<protein>
    <submittedName>
        <fullName evidence="7">MFS transporter</fullName>
    </submittedName>
</protein>
<organism evidence="7 8">
    <name type="scientific">Solirubrobacter ginsenosidimutans</name>
    <dbReference type="NCBI Taxonomy" id="490573"/>
    <lineage>
        <taxon>Bacteria</taxon>
        <taxon>Bacillati</taxon>
        <taxon>Actinomycetota</taxon>
        <taxon>Thermoleophilia</taxon>
        <taxon>Solirubrobacterales</taxon>
        <taxon>Solirubrobacteraceae</taxon>
        <taxon>Solirubrobacter</taxon>
    </lineage>
</organism>
<dbReference type="Gene3D" id="1.20.1250.20">
    <property type="entry name" value="MFS general substrate transporter like domains"/>
    <property type="match status" value="1"/>
</dbReference>
<proteinExistence type="predicted"/>
<dbReference type="InterPro" id="IPR020846">
    <property type="entry name" value="MFS_dom"/>
</dbReference>
<dbReference type="RefSeq" id="WP_270044693.1">
    <property type="nucleotide sequence ID" value="NZ_JAPDOD010000047.1"/>
</dbReference>
<feature type="domain" description="Major facilitator superfamily (MFS) profile" evidence="6">
    <location>
        <begin position="29"/>
        <end position="410"/>
    </location>
</feature>
<dbReference type="PROSITE" id="PS50850">
    <property type="entry name" value="MFS"/>
    <property type="match status" value="1"/>
</dbReference>
<feature type="transmembrane region" description="Helical" evidence="5">
    <location>
        <begin position="303"/>
        <end position="319"/>
    </location>
</feature>
<dbReference type="InterPro" id="IPR011701">
    <property type="entry name" value="MFS"/>
</dbReference>
<comment type="caution">
    <text evidence="7">The sequence shown here is derived from an EMBL/GenBank/DDBJ whole genome shotgun (WGS) entry which is preliminary data.</text>
</comment>
<feature type="transmembrane region" description="Helical" evidence="5">
    <location>
        <begin position="362"/>
        <end position="384"/>
    </location>
</feature>
<comment type="subcellular location">
    <subcellularLocation>
        <location evidence="1">Cell membrane</location>
        <topology evidence="1">Multi-pass membrane protein</topology>
    </subcellularLocation>
</comment>
<evidence type="ECO:0000313" key="7">
    <source>
        <dbReference type="EMBL" id="MDA0165433.1"/>
    </source>
</evidence>
<keyword evidence="2 5" id="KW-0812">Transmembrane</keyword>
<evidence type="ECO:0000256" key="1">
    <source>
        <dbReference type="ARBA" id="ARBA00004651"/>
    </source>
</evidence>
<dbReference type="AlphaFoldDB" id="A0A9X3S9Y0"/>
<evidence type="ECO:0000256" key="4">
    <source>
        <dbReference type="ARBA" id="ARBA00023136"/>
    </source>
</evidence>
<evidence type="ECO:0000256" key="2">
    <source>
        <dbReference type="ARBA" id="ARBA00022692"/>
    </source>
</evidence>
<dbReference type="CDD" id="cd17370">
    <property type="entry name" value="MFS_MJ1317_like"/>
    <property type="match status" value="1"/>
</dbReference>
<dbReference type="PANTHER" id="PTHR23518:SF2">
    <property type="entry name" value="MAJOR FACILITATOR SUPERFAMILY TRANSPORTER"/>
    <property type="match status" value="1"/>
</dbReference>
<dbReference type="Proteomes" id="UP001149140">
    <property type="component" value="Unassembled WGS sequence"/>
</dbReference>
<evidence type="ECO:0000256" key="3">
    <source>
        <dbReference type="ARBA" id="ARBA00022989"/>
    </source>
</evidence>
<dbReference type="Pfam" id="PF07690">
    <property type="entry name" value="MFS_1"/>
    <property type="match status" value="1"/>
</dbReference>
<dbReference type="EMBL" id="JAPDOD010000047">
    <property type="protein sequence ID" value="MDA0165433.1"/>
    <property type="molecule type" value="Genomic_DNA"/>
</dbReference>
<reference evidence="7" key="1">
    <citation type="submission" date="2022-10" db="EMBL/GenBank/DDBJ databases">
        <title>The WGS of Solirubrobacter ginsenosidimutans DSM 21036.</title>
        <authorList>
            <person name="Jiang Z."/>
        </authorList>
    </citation>
    <scope>NUCLEOTIDE SEQUENCE</scope>
    <source>
        <strain evidence="7">DSM 21036</strain>
    </source>
</reference>
<feature type="transmembrane region" description="Helical" evidence="5">
    <location>
        <begin position="272"/>
        <end position="291"/>
    </location>
</feature>
<keyword evidence="8" id="KW-1185">Reference proteome</keyword>
<evidence type="ECO:0000259" key="6">
    <source>
        <dbReference type="PROSITE" id="PS50850"/>
    </source>
</evidence>
<dbReference type="PANTHER" id="PTHR23518">
    <property type="entry name" value="C-METHYLTRANSFERASE"/>
    <property type="match status" value="1"/>
</dbReference>
<feature type="transmembrane region" description="Helical" evidence="5">
    <location>
        <begin position="162"/>
        <end position="182"/>
    </location>
</feature>
<dbReference type="SUPFAM" id="SSF103473">
    <property type="entry name" value="MFS general substrate transporter"/>
    <property type="match status" value="1"/>
</dbReference>
<evidence type="ECO:0000256" key="5">
    <source>
        <dbReference type="SAM" id="Phobius"/>
    </source>
</evidence>
<name>A0A9X3S9Y0_9ACTN</name>
<accession>A0A9X3S9Y0</accession>
<keyword evidence="4 5" id="KW-0472">Membrane</keyword>
<feature type="transmembrane region" description="Helical" evidence="5">
    <location>
        <begin position="188"/>
        <end position="208"/>
    </location>
</feature>
<keyword evidence="3 5" id="KW-1133">Transmembrane helix</keyword>
<dbReference type="GO" id="GO:0022857">
    <property type="term" value="F:transmembrane transporter activity"/>
    <property type="evidence" value="ECO:0007669"/>
    <property type="project" value="InterPro"/>
</dbReference>
<feature type="transmembrane region" description="Helical" evidence="5">
    <location>
        <begin position="240"/>
        <end position="260"/>
    </location>
</feature>
<feature type="transmembrane region" description="Helical" evidence="5">
    <location>
        <begin position="390"/>
        <end position="409"/>
    </location>
</feature>
<gene>
    <name evidence="7" type="ORF">OM076_34510</name>
</gene>
<dbReference type="GO" id="GO:0005886">
    <property type="term" value="C:plasma membrane"/>
    <property type="evidence" value="ECO:0007669"/>
    <property type="project" value="UniProtKB-SubCell"/>
</dbReference>